<feature type="domain" description="Cytochrome b561 bacterial/Ni-hydrogenase" evidence="7">
    <location>
        <begin position="13"/>
        <end position="186"/>
    </location>
</feature>
<feature type="transmembrane region" description="Helical" evidence="6">
    <location>
        <begin position="200"/>
        <end position="221"/>
    </location>
</feature>
<organism evidence="8 10">
    <name type="scientific">Hydrocarboniphaga effusa AP103</name>
    <dbReference type="NCBI Taxonomy" id="1172194"/>
    <lineage>
        <taxon>Bacteria</taxon>
        <taxon>Pseudomonadati</taxon>
        <taxon>Pseudomonadota</taxon>
        <taxon>Gammaproteobacteria</taxon>
        <taxon>Nevskiales</taxon>
        <taxon>Nevskiaceae</taxon>
        <taxon>Hydrocarboniphaga</taxon>
    </lineage>
</organism>
<dbReference type="AlphaFoldDB" id="I7ZE36"/>
<evidence type="ECO:0000256" key="6">
    <source>
        <dbReference type="SAM" id="Phobius"/>
    </source>
</evidence>
<dbReference type="InterPro" id="IPR011577">
    <property type="entry name" value="Cyt_b561_bac/Ni-Hgenase"/>
</dbReference>
<accession>I7ZE36</accession>
<evidence type="ECO:0000256" key="2">
    <source>
        <dbReference type="ARBA" id="ARBA00022475"/>
    </source>
</evidence>
<comment type="subcellular location">
    <subcellularLocation>
        <location evidence="1">Cell membrane</location>
        <topology evidence="1">Multi-pass membrane protein</topology>
    </subcellularLocation>
</comment>
<dbReference type="OrthoDB" id="196472at2"/>
<evidence type="ECO:0000259" key="7">
    <source>
        <dbReference type="Pfam" id="PF01292"/>
    </source>
</evidence>
<gene>
    <name evidence="8" type="ORF">WQQ_00840</name>
    <name evidence="9" type="ORF">WQQ_02710</name>
</gene>
<feature type="transmembrane region" description="Helical" evidence="6">
    <location>
        <begin position="104"/>
        <end position="124"/>
    </location>
</feature>
<dbReference type="PANTHER" id="PTHR30485:SF2">
    <property type="entry name" value="BLL0597 PROTEIN"/>
    <property type="match status" value="1"/>
</dbReference>
<keyword evidence="4 6" id="KW-1133">Transmembrane helix</keyword>
<dbReference type="Proteomes" id="UP000003704">
    <property type="component" value="Unassembled WGS sequence"/>
</dbReference>
<evidence type="ECO:0000256" key="3">
    <source>
        <dbReference type="ARBA" id="ARBA00022692"/>
    </source>
</evidence>
<name>I7ZE36_9GAMM</name>
<dbReference type="Pfam" id="PF01292">
    <property type="entry name" value="Ni_hydr_CYTB"/>
    <property type="match status" value="1"/>
</dbReference>
<dbReference type="EMBL" id="AKGD01000001">
    <property type="protein sequence ID" value="EIT69947.1"/>
    <property type="molecule type" value="Genomic_DNA"/>
</dbReference>
<dbReference type="RefSeq" id="WP_007183230.1">
    <property type="nucleotide sequence ID" value="NZ_AKGD01000001.1"/>
</dbReference>
<evidence type="ECO:0000256" key="5">
    <source>
        <dbReference type="ARBA" id="ARBA00023136"/>
    </source>
</evidence>
<feature type="transmembrane region" description="Helical" evidence="6">
    <location>
        <begin position="42"/>
        <end position="60"/>
    </location>
</feature>
<keyword evidence="2" id="KW-1003">Cell membrane</keyword>
<dbReference type="PATRIC" id="fig|1172194.4.peg.259"/>
<evidence type="ECO:0000313" key="9">
    <source>
        <dbReference type="EMBL" id="EIT70134.1"/>
    </source>
</evidence>
<dbReference type="GO" id="GO:0020037">
    <property type="term" value="F:heme binding"/>
    <property type="evidence" value="ECO:0007669"/>
    <property type="project" value="TreeGrafter"/>
</dbReference>
<keyword evidence="5 6" id="KW-0472">Membrane</keyword>
<evidence type="ECO:0000313" key="8">
    <source>
        <dbReference type="EMBL" id="EIT69947.1"/>
    </source>
</evidence>
<dbReference type="STRING" id="1172194.WQQ_00840"/>
<sequence>MIEPALTTRTRIWDLPTRVFHWSLAGLFCFSWWSAENARMDWHRVSGYVLLALLLFRWYWGFAGSTTSRFSSFVKTPREVLDYAAHFFTRQGPITPGHNAMGGWSVLALIVLLSLQVFTGLFSVDTDGLESGPLARFVSFSTGRSYASVHGLSFDLLLILVGLHVAVVLFYLFYKRQNLITPMFTGDKRLPPEASPPLQFASMGKALAGIVVAVVISVLIARA</sequence>
<comment type="caution">
    <text evidence="8">The sequence shown here is derived from an EMBL/GenBank/DDBJ whole genome shotgun (WGS) entry which is preliminary data.</text>
</comment>
<feature type="transmembrane region" description="Helical" evidence="6">
    <location>
        <begin position="154"/>
        <end position="174"/>
    </location>
</feature>
<dbReference type="GO" id="GO:0022904">
    <property type="term" value="P:respiratory electron transport chain"/>
    <property type="evidence" value="ECO:0007669"/>
    <property type="project" value="InterPro"/>
</dbReference>
<dbReference type="InterPro" id="IPR016174">
    <property type="entry name" value="Di-haem_cyt_TM"/>
</dbReference>
<evidence type="ECO:0000313" key="10">
    <source>
        <dbReference type="Proteomes" id="UP000003704"/>
    </source>
</evidence>
<dbReference type="InterPro" id="IPR051542">
    <property type="entry name" value="Hydrogenase_cytochrome"/>
</dbReference>
<keyword evidence="10" id="KW-1185">Reference proteome</keyword>
<keyword evidence="3 6" id="KW-0812">Transmembrane</keyword>
<reference evidence="8 10" key="1">
    <citation type="journal article" date="2012" name="J. Bacteriol.">
        <title>Genome Sequence of n-Alkane-Degrading Hydrocarboniphaga effusa Strain AP103T (ATCC BAA-332T).</title>
        <authorList>
            <person name="Chang H.K."/>
            <person name="Zylstra G.J."/>
            <person name="Chae J.C."/>
        </authorList>
    </citation>
    <scope>NUCLEOTIDE SEQUENCE [LARGE SCALE GENOMIC DNA]</scope>
    <source>
        <strain evidence="8 10">AP103</strain>
    </source>
</reference>
<dbReference type="SUPFAM" id="SSF81342">
    <property type="entry name" value="Transmembrane di-heme cytochromes"/>
    <property type="match status" value="1"/>
</dbReference>
<protein>
    <submittedName>
        <fullName evidence="8">Ni/Fe-hydrogenase 1 b-type cytochrome subunit</fullName>
    </submittedName>
</protein>
<reference evidence="8" key="2">
    <citation type="submission" date="2012-05" db="EMBL/GenBank/DDBJ databases">
        <authorList>
            <person name="Park J.-H."/>
            <person name="Zylstra G.J."/>
            <person name="Chae J.-C."/>
        </authorList>
    </citation>
    <scope>NUCLEOTIDE SEQUENCE</scope>
    <source>
        <strain evidence="8">AP103</strain>
    </source>
</reference>
<dbReference type="Gene3D" id="1.20.950.20">
    <property type="entry name" value="Transmembrane di-heme cytochromes, Chain C"/>
    <property type="match status" value="1"/>
</dbReference>
<evidence type="ECO:0000256" key="1">
    <source>
        <dbReference type="ARBA" id="ARBA00004651"/>
    </source>
</evidence>
<dbReference type="GO" id="GO:0005886">
    <property type="term" value="C:plasma membrane"/>
    <property type="evidence" value="ECO:0007669"/>
    <property type="project" value="UniProtKB-SubCell"/>
</dbReference>
<dbReference type="GO" id="GO:0009055">
    <property type="term" value="F:electron transfer activity"/>
    <property type="evidence" value="ECO:0007669"/>
    <property type="project" value="InterPro"/>
</dbReference>
<dbReference type="PANTHER" id="PTHR30485">
    <property type="entry name" value="NI/FE-HYDROGENASE 1 B-TYPE CYTOCHROME SUBUNIT"/>
    <property type="match status" value="1"/>
</dbReference>
<proteinExistence type="predicted"/>
<evidence type="ECO:0000256" key="4">
    <source>
        <dbReference type="ARBA" id="ARBA00022989"/>
    </source>
</evidence>
<dbReference type="EMBL" id="AKGD01000001">
    <property type="protein sequence ID" value="EIT70134.1"/>
    <property type="molecule type" value="Genomic_DNA"/>
</dbReference>